<evidence type="ECO:0000256" key="1">
    <source>
        <dbReference type="SAM" id="SignalP"/>
    </source>
</evidence>
<evidence type="ECO:0000259" key="3">
    <source>
        <dbReference type="Pfam" id="PF06439"/>
    </source>
</evidence>
<gene>
    <name evidence="4" type="ORF">Fuma_04195</name>
</gene>
<dbReference type="Gene3D" id="3.40.50.880">
    <property type="match status" value="1"/>
</dbReference>
<dbReference type="KEGG" id="fmr:Fuma_04195"/>
<dbReference type="RefSeq" id="WP_077025840.1">
    <property type="nucleotide sequence ID" value="NZ_CP017641.1"/>
</dbReference>
<organism evidence="4 5">
    <name type="scientific">Fuerstiella marisgermanici</name>
    <dbReference type="NCBI Taxonomy" id="1891926"/>
    <lineage>
        <taxon>Bacteria</taxon>
        <taxon>Pseudomonadati</taxon>
        <taxon>Planctomycetota</taxon>
        <taxon>Planctomycetia</taxon>
        <taxon>Planctomycetales</taxon>
        <taxon>Planctomycetaceae</taxon>
        <taxon>Fuerstiella</taxon>
    </lineage>
</organism>
<evidence type="ECO:0000313" key="4">
    <source>
        <dbReference type="EMBL" id="APZ94563.1"/>
    </source>
</evidence>
<dbReference type="OrthoDB" id="251914at2"/>
<accession>A0A1P8WKJ8</accession>
<reference evidence="4 5" key="1">
    <citation type="journal article" date="2016" name="Front. Microbiol.">
        <title>Fuerstia marisgermanicae gen. nov., sp. nov., an Unusual Member of the Phylum Planctomycetes from the German Wadden Sea.</title>
        <authorList>
            <person name="Kohn T."/>
            <person name="Heuer A."/>
            <person name="Jogler M."/>
            <person name="Vollmers J."/>
            <person name="Boedeker C."/>
            <person name="Bunk B."/>
            <person name="Rast P."/>
            <person name="Borchert D."/>
            <person name="Glockner I."/>
            <person name="Freese H.M."/>
            <person name="Klenk H.P."/>
            <person name="Overmann J."/>
            <person name="Kaster A.K."/>
            <person name="Rohde M."/>
            <person name="Wiegand S."/>
            <person name="Jogler C."/>
        </authorList>
    </citation>
    <scope>NUCLEOTIDE SEQUENCE [LARGE SCALE GENOMIC DNA]</scope>
    <source>
        <strain evidence="4 5">NH11</strain>
    </source>
</reference>
<feature type="chain" id="PRO_5012975777" evidence="1">
    <location>
        <begin position="24"/>
        <end position="533"/>
    </location>
</feature>
<dbReference type="EMBL" id="CP017641">
    <property type="protein sequence ID" value="APZ94563.1"/>
    <property type="molecule type" value="Genomic_DNA"/>
</dbReference>
<evidence type="ECO:0000313" key="5">
    <source>
        <dbReference type="Proteomes" id="UP000187735"/>
    </source>
</evidence>
<keyword evidence="1" id="KW-0732">Signal</keyword>
<sequence precursor="true">MMRACAKLMVVMLAAAASSQAIAADEWQSLFDGKTLTNWDGDPERWSVEDGAITGRTTDDNKLKTNSFLIYRGGEFDNFELQLEYKIVNGNSGIQYRSFELPDREWGIGGYQADFEAGKTYSGILYGEQFRGILANRGQKTELTSGDDGKVKVNVTGSVGKSADIQAKIKDEDWNKYRIVADGYHFKHFINDTATIECVDNDIKNRRATGLLALQIHVGPAMTVQFRNIRIKKLPVKKKVALIAGTPSHGFGAHEHKAGCMLLAEQLNSSGLNIEAEVYTNGWPKDDSVLDNVDSIVVYCDGGGRHPFNDHVNRLQQIQNRGVGMACIHYGVEVPIGPVGEAFKNWTGGYFETDWSVNPHWTGTFDDFPNHPIANGVKPFTVNDEWYYHMRFAEDQDRVTPILTELPPANTLVKDDGSLTRKDGPHSNNEYVRAAVIDRKEPQAVAWARTRSDGGRGFGFTGGHYHWNWGNDNFRKLVLNAIAWTAHADVPEDGVPTPKVTIDDLLKNQDYDMPEDFNKARIQAMLDEWNAAN</sequence>
<feature type="domain" description="3-keto-alpha-glucoside-1,2-lyase/3-keto-2-hydroxy-glucal hydratase" evidence="3">
    <location>
        <begin position="26"/>
        <end position="232"/>
    </location>
</feature>
<name>A0A1P8WKJ8_9PLAN</name>
<dbReference type="Proteomes" id="UP000187735">
    <property type="component" value="Chromosome"/>
</dbReference>
<proteinExistence type="predicted"/>
<evidence type="ECO:0000259" key="2">
    <source>
        <dbReference type="Pfam" id="PF06283"/>
    </source>
</evidence>
<dbReference type="GO" id="GO:0016787">
    <property type="term" value="F:hydrolase activity"/>
    <property type="evidence" value="ECO:0007669"/>
    <property type="project" value="InterPro"/>
</dbReference>
<feature type="signal peptide" evidence="1">
    <location>
        <begin position="1"/>
        <end position="23"/>
    </location>
</feature>
<protein>
    <submittedName>
        <fullName evidence="4">Trehalose utilization</fullName>
    </submittedName>
</protein>
<dbReference type="STRING" id="1891926.Fuma_04195"/>
<dbReference type="InterPro" id="IPR010496">
    <property type="entry name" value="AL/BT2_dom"/>
</dbReference>
<feature type="domain" description="ThuA-like" evidence="2">
    <location>
        <begin position="249"/>
        <end position="485"/>
    </location>
</feature>
<dbReference type="Gene3D" id="2.60.120.560">
    <property type="entry name" value="Exo-inulinase, domain 1"/>
    <property type="match status" value="1"/>
</dbReference>
<dbReference type="Pfam" id="PF06439">
    <property type="entry name" value="3keto-disac_hyd"/>
    <property type="match status" value="1"/>
</dbReference>
<keyword evidence="5" id="KW-1185">Reference proteome</keyword>
<dbReference type="AlphaFoldDB" id="A0A1P8WKJ8"/>
<dbReference type="InterPro" id="IPR029010">
    <property type="entry name" value="ThuA-like"/>
</dbReference>
<dbReference type="SUPFAM" id="SSF52317">
    <property type="entry name" value="Class I glutamine amidotransferase-like"/>
    <property type="match status" value="1"/>
</dbReference>
<dbReference type="Pfam" id="PF06283">
    <property type="entry name" value="ThuA"/>
    <property type="match status" value="1"/>
</dbReference>
<dbReference type="InterPro" id="IPR029062">
    <property type="entry name" value="Class_I_gatase-like"/>
</dbReference>